<dbReference type="OrthoDB" id="8000983at2759"/>
<sequence>MELLTNSPLYIWVIRSFKGSNKDETKKGMKKRKRKKKRENQERIKSEHENLLISRKKHLFCLPTNMCFVVNTPLANLPTGSEKMLEGLKEIPHCLFGHQINFTPRATMTSTNSDDIFLSYAHPSHPLHMFEYDQLDVPSFVRVNNSMHYLHVNEHQDNIVIFLGYVIDSRGVKINVKKVKATQGWPIPKYMRNVRSFYGIARFYKHYVKNFKGGINLEGLWATKAEGGGVNKEEAVKGGEGGGEVGGDDEALGFKFCAAERRRHKDKRVFTKENGNKWRETMKGVRKKTKDERLERNMKNWVTKNPQFNLIKDLDHCVVYWVLIVVLDPKFVKPSEKDPKFSH</sequence>
<evidence type="ECO:0000256" key="1">
    <source>
        <dbReference type="SAM" id="MobiDB-lite"/>
    </source>
</evidence>
<reference evidence="2" key="1">
    <citation type="submission" date="2018-05" db="EMBL/GenBank/DDBJ databases">
        <title>Draft genome of Mucuna pruriens seed.</title>
        <authorList>
            <person name="Nnadi N.E."/>
            <person name="Vos R."/>
            <person name="Hasami M.H."/>
            <person name="Devisetty U.K."/>
            <person name="Aguiy J.C."/>
        </authorList>
    </citation>
    <scope>NUCLEOTIDE SEQUENCE [LARGE SCALE GENOMIC DNA]</scope>
    <source>
        <strain evidence="2">JCA_2017</strain>
    </source>
</reference>
<dbReference type="InterPro" id="IPR043128">
    <property type="entry name" value="Rev_trsase/Diguanyl_cyclase"/>
</dbReference>
<feature type="region of interest" description="Disordered" evidence="1">
    <location>
        <begin position="22"/>
        <end position="48"/>
    </location>
</feature>
<name>A0A371ESC1_MUCPR</name>
<accession>A0A371ESC1</accession>
<proteinExistence type="predicted"/>
<evidence type="ECO:0000313" key="3">
    <source>
        <dbReference type="Proteomes" id="UP000257109"/>
    </source>
</evidence>
<evidence type="ECO:0000313" key="2">
    <source>
        <dbReference type="EMBL" id="RDX68933.1"/>
    </source>
</evidence>
<protein>
    <recommendedName>
        <fullName evidence="4">Mitochondrial protein</fullName>
    </recommendedName>
</protein>
<dbReference type="Gene3D" id="3.30.70.270">
    <property type="match status" value="1"/>
</dbReference>
<dbReference type="AlphaFoldDB" id="A0A371ESC1"/>
<feature type="non-terminal residue" evidence="2">
    <location>
        <position position="1"/>
    </location>
</feature>
<dbReference type="Proteomes" id="UP000257109">
    <property type="component" value="Unassembled WGS sequence"/>
</dbReference>
<comment type="caution">
    <text evidence="2">The sequence shown here is derived from an EMBL/GenBank/DDBJ whole genome shotgun (WGS) entry which is preliminary data.</text>
</comment>
<dbReference type="EMBL" id="QJKJ01012327">
    <property type="protein sequence ID" value="RDX68933.1"/>
    <property type="molecule type" value="Genomic_DNA"/>
</dbReference>
<feature type="compositionally biased region" description="Basic and acidic residues" evidence="1">
    <location>
        <begin position="39"/>
        <end position="48"/>
    </location>
</feature>
<dbReference type="InterPro" id="IPR043502">
    <property type="entry name" value="DNA/RNA_pol_sf"/>
</dbReference>
<keyword evidence="3" id="KW-1185">Reference proteome</keyword>
<dbReference type="SUPFAM" id="SSF56672">
    <property type="entry name" value="DNA/RNA polymerases"/>
    <property type="match status" value="1"/>
</dbReference>
<feature type="non-terminal residue" evidence="2">
    <location>
        <position position="343"/>
    </location>
</feature>
<feature type="compositionally biased region" description="Basic residues" evidence="1">
    <location>
        <begin position="28"/>
        <end position="38"/>
    </location>
</feature>
<evidence type="ECO:0008006" key="4">
    <source>
        <dbReference type="Google" id="ProtNLM"/>
    </source>
</evidence>
<organism evidence="2 3">
    <name type="scientific">Mucuna pruriens</name>
    <name type="common">Velvet bean</name>
    <name type="synonym">Dolichos pruriens</name>
    <dbReference type="NCBI Taxonomy" id="157652"/>
    <lineage>
        <taxon>Eukaryota</taxon>
        <taxon>Viridiplantae</taxon>
        <taxon>Streptophyta</taxon>
        <taxon>Embryophyta</taxon>
        <taxon>Tracheophyta</taxon>
        <taxon>Spermatophyta</taxon>
        <taxon>Magnoliopsida</taxon>
        <taxon>eudicotyledons</taxon>
        <taxon>Gunneridae</taxon>
        <taxon>Pentapetalae</taxon>
        <taxon>rosids</taxon>
        <taxon>fabids</taxon>
        <taxon>Fabales</taxon>
        <taxon>Fabaceae</taxon>
        <taxon>Papilionoideae</taxon>
        <taxon>50 kb inversion clade</taxon>
        <taxon>NPAAA clade</taxon>
        <taxon>indigoferoid/millettioid clade</taxon>
        <taxon>Phaseoleae</taxon>
        <taxon>Mucuna</taxon>
    </lineage>
</organism>
<gene>
    <name evidence="2" type="ORF">CR513_52017</name>
</gene>